<name>A0ABR4PX37_9HELO</name>
<protein>
    <submittedName>
        <fullName evidence="1">Uncharacterized protein</fullName>
    </submittedName>
</protein>
<comment type="caution">
    <text evidence="1">The sequence shown here is derived from an EMBL/GenBank/DDBJ whole genome shotgun (WGS) entry which is preliminary data.</text>
</comment>
<proteinExistence type="predicted"/>
<reference evidence="1 2" key="1">
    <citation type="submission" date="2024-06" db="EMBL/GenBank/DDBJ databases">
        <title>Complete genome of Phlyctema vagabunda strain 19-DSS-EL-015.</title>
        <authorList>
            <person name="Fiorenzani C."/>
        </authorList>
    </citation>
    <scope>NUCLEOTIDE SEQUENCE [LARGE SCALE GENOMIC DNA]</scope>
    <source>
        <strain evidence="1 2">19-DSS-EL-015</strain>
    </source>
</reference>
<accession>A0ABR4PX37</accession>
<dbReference type="EMBL" id="JBFCZG010000001">
    <property type="protein sequence ID" value="KAL3427763.1"/>
    <property type="molecule type" value="Genomic_DNA"/>
</dbReference>
<evidence type="ECO:0000313" key="1">
    <source>
        <dbReference type="EMBL" id="KAL3427763.1"/>
    </source>
</evidence>
<evidence type="ECO:0000313" key="2">
    <source>
        <dbReference type="Proteomes" id="UP001629113"/>
    </source>
</evidence>
<keyword evidence="2" id="KW-1185">Reference proteome</keyword>
<dbReference type="Proteomes" id="UP001629113">
    <property type="component" value="Unassembled WGS sequence"/>
</dbReference>
<gene>
    <name evidence="1" type="ORF">PVAG01_01272</name>
</gene>
<organism evidence="1 2">
    <name type="scientific">Phlyctema vagabunda</name>
    <dbReference type="NCBI Taxonomy" id="108571"/>
    <lineage>
        <taxon>Eukaryota</taxon>
        <taxon>Fungi</taxon>
        <taxon>Dikarya</taxon>
        <taxon>Ascomycota</taxon>
        <taxon>Pezizomycotina</taxon>
        <taxon>Leotiomycetes</taxon>
        <taxon>Helotiales</taxon>
        <taxon>Dermateaceae</taxon>
        <taxon>Phlyctema</taxon>
    </lineage>
</organism>
<sequence>MSTTHAKQHYSDYLTDTSSGLRVRSKLGQIDNFQLISHNSRAS</sequence>